<comment type="caution">
    <text evidence="11">The sequence shown here is derived from an EMBL/GenBank/DDBJ whole genome shotgun (WGS) entry which is preliminary data.</text>
</comment>
<dbReference type="AlphaFoldDB" id="A0A2J9PN23"/>
<evidence type="ECO:0000256" key="3">
    <source>
        <dbReference type="ARBA" id="ARBA00008737"/>
    </source>
</evidence>
<dbReference type="RefSeq" id="WP_083068894.1">
    <property type="nucleotide sequence ID" value="NZ_JALXKY010000004.1"/>
</dbReference>
<dbReference type="InterPro" id="IPR011060">
    <property type="entry name" value="RibuloseP-bd_barrel"/>
</dbReference>
<keyword evidence="4 9" id="KW-0028">Amino-acid biosynthesis</keyword>
<evidence type="ECO:0000313" key="12">
    <source>
        <dbReference type="Proteomes" id="UP000192813"/>
    </source>
</evidence>
<comment type="similarity">
    <text evidence="3 9">Belongs to the TrpC family.</text>
</comment>
<organism evidence="11 12">
    <name type="scientific">Aerococcus viridans</name>
    <dbReference type="NCBI Taxonomy" id="1377"/>
    <lineage>
        <taxon>Bacteria</taxon>
        <taxon>Bacillati</taxon>
        <taxon>Bacillota</taxon>
        <taxon>Bacilli</taxon>
        <taxon>Lactobacillales</taxon>
        <taxon>Aerococcaceae</taxon>
        <taxon>Aerococcus</taxon>
    </lineage>
</organism>
<keyword evidence="5 9" id="KW-0210">Decarboxylase</keyword>
<evidence type="ECO:0000256" key="1">
    <source>
        <dbReference type="ARBA" id="ARBA00001633"/>
    </source>
</evidence>
<dbReference type="EMBL" id="NBTM02000001">
    <property type="protein sequence ID" value="PNL91717.1"/>
    <property type="molecule type" value="Genomic_DNA"/>
</dbReference>
<protein>
    <recommendedName>
        <fullName evidence="9">Indole-3-glycerol phosphate synthase</fullName>
        <shortName evidence="9">IGPS</shortName>
        <ecNumber evidence="9">4.1.1.48</ecNumber>
    </recommendedName>
</protein>
<dbReference type="CDD" id="cd00331">
    <property type="entry name" value="IGPS"/>
    <property type="match status" value="1"/>
</dbReference>
<dbReference type="InterPro" id="IPR013785">
    <property type="entry name" value="Aldolase_TIM"/>
</dbReference>
<comment type="pathway">
    <text evidence="2 9">Amino-acid biosynthesis; L-tryptophan biosynthesis; L-tryptophan from chorismate: step 4/5.</text>
</comment>
<dbReference type="Pfam" id="PF00218">
    <property type="entry name" value="IGPS"/>
    <property type="match status" value="1"/>
</dbReference>
<sequence length="260" mass="28637">MSILDEIVLARGKRVAEDKLKTPLKDLLATLPDRHLPPFAFEQALKEGDMSFICEVKKASPSKGLIAKEFPYVDIAKDYQAAGATALSVLTEEDYFEGRNQYLREISQAVDIPILRKDFVIDPYQIYQARAIGADAILLICAILSPDQLVAYIALADELGLSVLVEAHDADEIAMAIQAGSRIIGVNNRNLHNFEVDFQNSIRLRNLTPDETIFVAESGVKTAADIKLLHDNRVDAVLVGESMMLAEDKQAKLSELKGAL</sequence>
<keyword evidence="8 9" id="KW-0456">Lyase</keyword>
<reference evidence="12" key="1">
    <citation type="submission" date="2017-12" db="EMBL/GenBank/DDBJ databases">
        <title>FDA dAtabase for Regulatory Grade micrObial Sequences (FDA-ARGOS): Supporting development and validation of Infectious Disease Dx tests.</title>
        <authorList>
            <person name="Hoffmann M."/>
            <person name="Allard M."/>
            <person name="Evans P."/>
            <person name="Brown E."/>
            <person name="Tallon L."/>
            <person name="Sadzewicz L."/>
            <person name="Sengamalay N."/>
            <person name="Ott S."/>
            <person name="Godinez A."/>
            <person name="Nagaraj S."/>
            <person name="Vavikolanu K."/>
            <person name="Aluvathingal J."/>
            <person name="Nadendla S."/>
            <person name="Sichtig H."/>
        </authorList>
    </citation>
    <scope>NUCLEOTIDE SEQUENCE [LARGE SCALE GENOMIC DNA]</scope>
    <source>
        <strain evidence="12">FDAARGOS_249</strain>
    </source>
</reference>
<evidence type="ECO:0000256" key="6">
    <source>
        <dbReference type="ARBA" id="ARBA00022822"/>
    </source>
</evidence>
<evidence type="ECO:0000256" key="9">
    <source>
        <dbReference type="HAMAP-Rule" id="MF_00134"/>
    </source>
</evidence>
<keyword evidence="7 9" id="KW-0057">Aromatic amino acid biosynthesis</keyword>
<evidence type="ECO:0000256" key="5">
    <source>
        <dbReference type="ARBA" id="ARBA00022793"/>
    </source>
</evidence>
<dbReference type="Gene3D" id="3.20.20.70">
    <property type="entry name" value="Aldolase class I"/>
    <property type="match status" value="1"/>
</dbReference>
<gene>
    <name evidence="9" type="primary">trpC</name>
    <name evidence="11" type="ORF">A6J77_005565</name>
</gene>
<evidence type="ECO:0000256" key="4">
    <source>
        <dbReference type="ARBA" id="ARBA00022605"/>
    </source>
</evidence>
<dbReference type="GO" id="GO:0004425">
    <property type="term" value="F:indole-3-glycerol-phosphate synthase activity"/>
    <property type="evidence" value="ECO:0007669"/>
    <property type="project" value="UniProtKB-UniRule"/>
</dbReference>
<dbReference type="Proteomes" id="UP000192813">
    <property type="component" value="Unassembled WGS sequence"/>
</dbReference>
<dbReference type="HAMAP" id="MF_00134_B">
    <property type="entry name" value="IGPS_B"/>
    <property type="match status" value="1"/>
</dbReference>
<comment type="catalytic activity">
    <reaction evidence="1 9">
        <text>1-(2-carboxyphenylamino)-1-deoxy-D-ribulose 5-phosphate + H(+) = (1S,2R)-1-C-(indol-3-yl)glycerol 3-phosphate + CO2 + H2O</text>
        <dbReference type="Rhea" id="RHEA:23476"/>
        <dbReference type="ChEBI" id="CHEBI:15377"/>
        <dbReference type="ChEBI" id="CHEBI:15378"/>
        <dbReference type="ChEBI" id="CHEBI:16526"/>
        <dbReference type="ChEBI" id="CHEBI:58613"/>
        <dbReference type="ChEBI" id="CHEBI:58866"/>
        <dbReference type="EC" id="4.1.1.48"/>
    </reaction>
</comment>
<dbReference type="UniPathway" id="UPA00035">
    <property type="reaction ID" value="UER00043"/>
</dbReference>
<dbReference type="NCBIfam" id="NF001377">
    <property type="entry name" value="PRK00278.2-4"/>
    <property type="match status" value="1"/>
</dbReference>
<accession>A0A2J9PN23</accession>
<keyword evidence="6 9" id="KW-0822">Tryptophan biosynthesis</keyword>
<evidence type="ECO:0000313" key="11">
    <source>
        <dbReference type="EMBL" id="PNL91717.1"/>
    </source>
</evidence>
<evidence type="ECO:0000259" key="10">
    <source>
        <dbReference type="Pfam" id="PF00218"/>
    </source>
</evidence>
<dbReference type="PROSITE" id="PS00614">
    <property type="entry name" value="IGPS"/>
    <property type="match status" value="1"/>
</dbReference>
<dbReference type="GO" id="GO:0004640">
    <property type="term" value="F:phosphoribosylanthranilate isomerase activity"/>
    <property type="evidence" value="ECO:0007669"/>
    <property type="project" value="TreeGrafter"/>
</dbReference>
<dbReference type="SUPFAM" id="SSF51366">
    <property type="entry name" value="Ribulose-phoshate binding barrel"/>
    <property type="match status" value="1"/>
</dbReference>
<dbReference type="InterPro" id="IPR045186">
    <property type="entry name" value="Indole-3-glycerol_P_synth"/>
</dbReference>
<dbReference type="PANTHER" id="PTHR22854:SF2">
    <property type="entry name" value="INDOLE-3-GLYCEROL-PHOSPHATE SYNTHASE"/>
    <property type="match status" value="1"/>
</dbReference>
<evidence type="ECO:0000256" key="7">
    <source>
        <dbReference type="ARBA" id="ARBA00023141"/>
    </source>
</evidence>
<dbReference type="InterPro" id="IPR001468">
    <property type="entry name" value="Indole-3-GlycerolPSynthase_CS"/>
</dbReference>
<evidence type="ECO:0000256" key="8">
    <source>
        <dbReference type="ARBA" id="ARBA00023239"/>
    </source>
</evidence>
<dbReference type="EC" id="4.1.1.48" evidence="9"/>
<evidence type="ECO:0000256" key="2">
    <source>
        <dbReference type="ARBA" id="ARBA00004696"/>
    </source>
</evidence>
<dbReference type="GO" id="GO:0000162">
    <property type="term" value="P:L-tryptophan biosynthetic process"/>
    <property type="evidence" value="ECO:0007669"/>
    <property type="project" value="UniProtKB-UniRule"/>
</dbReference>
<proteinExistence type="inferred from homology"/>
<feature type="domain" description="Indole-3-glycerol phosphate synthase" evidence="10">
    <location>
        <begin position="4"/>
        <end position="256"/>
    </location>
</feature>
<dbReference type="PANTHER" id="PTHR22854">
    <property type="entry name" value="TRYPTOPHAN BIOSYNTHESIS PROTEIN"/>
    <property type="match status" value="1"/>
</dbReference>
<name>A0A2J9PN23_9LACT</name>
<dbReference type="FunFam" id="3.20.20.70:FF:000024">
    <property type="entry name" value="Indole-3-glycerol phosphate synthase"/>
    <property type="match status" value="1"/>
</dbReference>
<dbReference type="InterPro" id="IPR013798">
    <property type="entry name" value="Indole-3-glycerol_P_synth_dom"/>
</dbReference>